<dbReference type="InterPro" id="IPR032675">
    <property type="entry name" value="LRR_dom_sf"/>
</dbReference>
<evidence type="ECO:0000313" key="3">
    <source>
        <dbReference type="Proteomes" id="UP000567179"/>
    </source>
</evidence>
<gene>
    <name evidence="2" type="ORF">D9619_003488</name>
</gene>
<dbReference type="PANTHER" id="PTHR32212">
    <property type="entry name" value="CYCLIN-LIKE F-BOX"/>
    <property type="match status" value="1"/>
</dbReference>
<dbReference type="Proteomes" id="UP000567179">
    <property type="component" value="Unassembled WGS sequence"/>
</dbReference>
<dbReference type="SUPFAM" id="SSF52047">
    <property type="entry name" value="RNI-like"/>
    <property type="match status" value="2"/>
</dbReference>
<accession>A0A8H5AWV0</accession>
<keyword evidence="3" id="KW-1185">Reference proteome</keyword>
<organism evidence="2 3">
    <name type="scientific">Psilocybe cf. subviscida</name>
    <dbReference type="NCBI Taxonomy" id="2480587"/>
    <lineage>
        <taxon>Eukaryota</taxon>
        <taxon>Fungi</taxon>
        <taxon>Dikarya</taxon>
        <taxon>Basidiomycota</taxon>
        <taxon>Agaricomycotina</taxon>
        <taxon>Agaricomycetes</taxon>
        <taxon>Agaricomycetidae</taxon>
        <taxon>Agaricales</taxon>
        <taxon>Agaricineae</taxon>
        <taxon>Strophariaceae</taxon>
        <taxon>Psilocybe</taxon>
    </lineage>
</organism>
<reference evidence="2 3" key="1">
    <citation type="journal article" date="2020" name="ISME J.">
        <title>Uncovering the hidden diversity of litter-decomposition mechanisms in mushroom-forming fungi.</title>
        <authorList>
            <person name="Floudas D."/>
            <person name="Bentzer J."/>
            <person name="Ahren D."/>
            <person name="Johansson T."/>
            <person name="Persson P."/>
            <person name="Tunlid A."/>
        </authorList>
    </citation>
    <scope>NUCLEOTIDE SEQUENCE [LARGE SCALE GENOMIC DNA]</scope>
    <source>
        <strain evidence="2 3">CBS 101986</strain>
    </source>
</reference>
<feature type="region of interest" description="Disordered" evidence="1">
    <location>
        <begin position="319"/>
        <end position="341"/>
    </location>
</feature>
<dbReference type="EMBL" id="JAACJJ010000056">
    <property type="protein sequence ID" value="KAF5312454.1"/>
    <property type="molecule type" value="Genomic_DNA"/>
</dbReference>
<proteinExistence type="predicted"/>
<dbReference type="Gene3D" id="3.80.10.10">
    <property type="entry name" value="Ribonuclease Inhibitor"/>
    <property type="match status" value="1"/>
</dbReference>
<comment type="caution">
    <text evidence="2">The sequence shown here is derived from an EMBL/GenBank/DDBJ whole genome shotgun (WGS) entry which is preliminary data.</text>
</comment>
<name>A0A8H5AWV0_9AGAR</name>
<sequence length="1270" mass="144835">MSYSYPKPVGAQFIDFGVKAPSSLSFLFDSPRDTQSILSTEEEECHINILTEDILLEIIFMLLSNYPKSHHAHRTIMAVSSRWRELVIKNPLCWTHVNIGSNIYPTVMSSFTRSGPAQLVDVTMDFHTMTANDVSVQEACSVTMKHHNQIRSLEVLNLPHWMTFAYFLEIWKRNGTTTPNLKIISIAAAHRHSNLEDITLRVFPKDDNKWLGAISVECLTLMFFNPFVLPRMKNLKFLEMSTVGVPNNVLGHIFDASPLLETLVIHQYEAHGHQNHSTNHPIIAPSLRYLAIGNSKKCLSVEHTRDDFSRLSIPNLEGLEDSSSDPTFPLVGGDHGETDSTTTDVGPKCYIDVLTEDIILEIVFILLHEYPNSHRARWTIMAVSRKLRELVIRNPLCWTHVDIGSNIYETTMSSFLRSGPTQLVDVTMDFRAMLVNSVSIEDAGAVTMKYHAQIRSLEILNLPDWKQIAYFLGIWKRNQITTPNLKTICISSESRDFKPESITLDVFPHYDNHWPGAATAESLTLSFLNPFVLPTMKNLTFLEMSTAGPPTNILGHIFIASPLIETLVLHQYETDDHEDGSSLYPIIAQSLRYLGVGSNRISLFDEPPRDDFSRLSAPKLEGMDILHCRWGTTRFQHLEIFSKLCRFRIHEFDYADIDFLASLPPTVTLEIVQMPQAIYYVQHIFDLANLECIVWSFEDQMYGFKVRIDFEEIWDMVRVIQKEVKSPTIMYIHPGEEPPSDVLATLGGKFTVRTSGKWEPWLIRHGSLNYGLDRNTRHLAPEYGWALVGSVLLPPTFQACHTQGYSWTKYLSLFMSFNYPKPVRTEIPDQGTVHTALSNVVNPESLSKSNSNQASPDIANNIPKCFINNLTEDIFLQIFLILFSDDPKSHSAHRSMMAVCRGWQEIIIKNPLCWTHVEIGSNLHPVASPFLRSGSTQLVSTTMDFRTLAHWAQISYFLEIWKRNQIATPHLKSISVTGIDPDFQPRSFTPTAAWPKYDNDWPGAARVESLTLFSFNLFALPAFKNLRFLEISITGVPTDILQHIFEASPLIETLIVRQYYILSNQDSSTQTEIRAPALRFLGIGLSEKLLWAAEFDDFFDMIAPNLEGLDVQLCQWCNTGVNSRLTNSPKFRRLRVREELKHRNLEFLKTLPSTLSLEIVRMPTSPATIEGIFRLSNLEQIIWSLAEGIYEDEVEQWKNFWQIVRMRKLSARSPMIIDVPVGANPPVDVFHMLGSTVTLRLKAKKWDTWLLGHEGIEYDFRYLDGGRLLI</sequence>
<evidence type="ECO:0008006" key="4">
    <source>
        <dbReference type="Google" id="ProtNLM"/>
    </source>
</evidence>
<protein>
    <recommendedName>
        <fullName evidence="4">F-box domain-containing protein</fullName>
    </recommendedName>
</protein>
<dbReference type="PANTHER" id="PTHR32212:SF234">
    <property type="entry name" value="F-BOX_LRR-REPEAT PROTEIN 13-LIKE"/>
    <property type="match status" value="1"/>
</dbReference>
<evidence type="ECO:0000256" key="1">
    <source>
        <dbReference type="SAM" id="MobiDB-lite"/>
    </source>
</evidence>
<dbReference type="OrthoDB" id="3261552at2759"/>
<evidence type="ECO:0000313" key="2">
    <source>
        <dbReference type="EMBL" id="KAF5312454.1"/>
    </source>
</evidence>
<dbReference type="AlphaFoldDB" id="A0A8H5AWV0"/>